<dbReference type="SUPFAM" id="SSF48452">
    <property type="entry name" value="TPR-like"/>
    <property type="match status" value="1"/>
</dbReference>
<dbReference type="InterPro" id="IPR019734">
    <property type="entry name" value="TPR_rpt"/>
</dbReference>
<gene>
    <name evidence="3" type="ORF">OOZ35_08685</name>
</gene>
<dbReference type="SMART" id="SM00028">
    <property type="entry name" value="TPR"/>
    <property type="match status" value="1"/>
</dbReference>
<keyword evidence="1" id="KW-0802">TPR repeat</keyword>
<evidence type="ECO:0000256" key="2">
    <source>
        <dbReference type="SAM" id="SignalP"/>
    </source>
</evidence>
<sequence>MKTKITLIIALFFGLSLGFAQNEQECGTKLSLMAEAAKAGSFDSAYEPYKWLRENCPKYNLAIYQYGEKILENFIETKADKKTYIIELTELWNDRAQYFPSKTKVGDVMVDACLLKYDNKDVLGLNSQQLYDCFDNAYKTDKENFKSTKGLYVYFKLMVDLYDAGQKTDQELFDKYDDVVEKIEDEVEYNSIQLNKYLAKEEAGKALSARDAKYKKYHGQMIDAFDKVTAGVDKELGDRANCSNLIPLYTKNFEANKDNSVWLQRALNKMFQKECTDDPLFIKIVDRKYELSPDADTAYYLYLKTGEQKYLDQAISLQTDPFKKSKLVYKIALGLKKKGSFGQARQYFTEALKLNPSNKNPHMHIAEMYAKSANNCGTDSFNKRAVFWLAAQEANKAGNSSAASRYNALAPTKSEIFNKDMAGKTINIGCWIGRSVSVPKL</sequence>
<evidence type="ECO:0000313" key="4">
    <source>
        <dbReference type="Proteomes" id="UP001149142"/>
    </source>
</evidence>
<evidence type="ECO:0008006" key="5">
    <source>
        <dbReference type="Google" id="ProtNLM"/>
    </source>
</evidence>
<keyword evidence="2" id="KW-0732">Signal</keyword>
<proteinExistence type="predicted"/>
<comment type="caution">
    <text evidence="3">The sequence shown here is derived from an EMBL/GenBank/DDBJ whole genome shotgun (WGS) entry which is preliminary data.</text>
</comment>
<evidence type="ECO:0000256" key="1">
    <source>
        <dbReference type="PROSITE-ProRule" id="PRU00339"/>
    </source>
</evidence>
<dbReference type="Gene3D" id="1.25.40.10">
    <property type="entry name" value="Tetratricopeptide repeat domain"/>
    <property type="match status" value="1"/>
</dbReference>
<keyword evidence="4" id="KW-1185">Reference proteome</keyword>
<dbReference type="InterPro" id="IPR011990">
    <property type="entry name" value="TPR-like_helical_dom_sf"/>
</dbReference>
<name>A0ABT4S0E9_9FLAO</name>
<dbReference type="EMBL" id="JAPFGC010000002">
    <property type="protein sequence ID" value="MDA0177564.1"/>
    <property type="molecule type" value="Genomic_DNA"/>
</dbReference>
<dbReference type="PROSITE" id="PS50005">
    <property type="entry name" value="TPR"/>
    <property type="match status" value="1"/>
</dbReference>
<feature type="repeat" description="TPR" evidence="1">
    <location>
        <begin position="325"/>
        <end position="358"/>
    </location>
</feature>
<organism evidence="3 4">
    <name type="scientific">Mesoflavibacter profundi</name>
    <dbReference type="NCBI Taxonomy" id="2708110"/>
    <lineage>
        <taxon>Bacteria</taxon>
        <taxon>Pseudomonadati</taxon>
        <taxon>Bacteroidota</taxon>
        <taxon>Flavobacteriia</taxon>
        <taxon>Flavobacteriales</taxon>
        <taxon>Flavobacteriaceae</taxon>
        <taxon>Mesoflavibacter</taxon>
    </lineage>
</organism>
<feature type="chain" id="PRO_5046192855" description="Tetratricopeptide repeat protein" evidence="2">
    <location>
        <begin position="21"/>
        <end position="441"/>
    </location>
</feature>
<dbReference type="Proteomes" id="UP001149142">
    <property type="component" value="Unassembled WGS sequence"/>
</dbReference>
<reference evidence="3" key="1">
    <citation type="submission" date="2022-11" db="EMBL/GenBank/DDBJ databases">
        <title>Refractory cell wall polysaccharides provide important carbon source for microbial heterotrophs in the hadal ocean.</title>
        <authorList>
            <person name="Zhu X."/>
        </authorList>
    </citation>
    <scope>NUCLEOTIDE SEQUENCE</scope>
    <source>
        <strain evidence="3">MTRN7</strain>
    </source>
</reference>
<accession>A0ABT4S0E9</accession>
<feature type="signal peptide" evidence="2">
    <location>
        <begin position="1"/>
        <end position="20"/>
    </location>
</feature>
<dbReference type="RefSeq" id="WP_270005495.1">
    <property type="nucleotide sequence ID" value="NZ_CAXQEU010000103.1"/>
</dbReference>
<evidence type="ECO:0000313" key="3">
    <source>
        <dbReference type="EMBL" id="MDA0177564.1"/>
    </source>
</evidence>
<protein>
    <recommendedName>
        <fullName evidence="5">Tetratricopeptide repeat protein</fullName>
    </recommendedName>
</protein>